<keyword evidence="2" id="KW-0812">Transmembrane</keyword>
<dbReference type="RefSeq" id="WP_379868679.1">
    <property type="nucleotide sequence ID" value="NZ_JBHTBH010000001.1"/>
</dbReference>
<protein>
    <submittedName>
        <fullName evidence="3">Conjugal transfer protein</fullName>
    </submittedName>
</protein>
<evidence type="ECO:0000256" key="2">
    <source>
        <dbReference type="SAM" id="Phobius"/>
    </source>
</evidence>
<evidence type="ECO:0000313" key="4">
    <source>
        <dbReference type="Proteomes" id="UP001596540"/>
    </source>
</evidence>
<dbReference type="EMBL" id="JBHTBH010000001">
    <property type="protein sequence ID" value="MFC7326779.1"/>
    <property type="molecule type" value="Genomic_DNA"/>
</dbReference>
<reference evidence="4" key="1">
    <citation type="journal article" date="2019" name="Int. J. Syst. Evol. Microbiol.">
        <title>The Global Catalogue of Microorganisms (GCM) 10K type strain sequencing project: providing services to taxonomists for standard genome sequencing and annotation.</title>
        <authorList>
            <consortium name="The Broad Institute Genomics Platform"/>
            <consortium name="The Broad Institute Genome Sequencing Center for Infectious Disease"/>
            <person name="Wu L."/>
            <person name="Ma J."/>
        </authorList>
    </citation>
    <scope>NUCLEOTIDE SEQUENCE [LARGE SCALE GENOMIC DNA]</scope>
    <source>
        <strain evidence="4">CGMCC 4.7382</strain>
    </source>
</reference>
<gene>
    <name evidence="3" type="ORF">ACFQRF_03405</name>
</gene>
<sequence length="332" mass="34904">MARKSTSGRGAAMPDDAAVPAAGGWADGAHDTGRQRGRPRRPRAGAGGRWWVWVGRAFLWAFILVVLFNGVWQPLRSGLAQPDPREPEPADTVDFPQTAAAAFAVRFAEVYLNSAPGGGNERADALAAFLPEGRATSLNITGGELTGDNIEVIAVDAQDDNNAVVTLSADVNGQPVSLDVPVYAEDGGAALVVSGQPALLAAPGRAQLPEAPGVESDVDARDELEPILEGFFEAYAQTPEHLSRYLEPDAEVAALPAGTVEFADLRDLTVPSAAGAGSADTRQVRATVVWRLAGGENADNAAELAQSYQLTVVREGENWYVRDIHGAPNSFD</sequence>
<dbReference type="InterPro" id="IPR024735">
    <property type="entry name" value="TcpC"/>
</dbReference>
<name>A0ABW2KC79_9ACTN</name>
<dbReference type="InterPro" id="IPR035628">
    <property type="entry name" value="TcpC_C"/>
</dbReference>
<evidence type="ECO:0000256" key="1">
    <source>
        <dbReference type="SAM" id="MobiDB-lite"/>
    </source>
</evidence>
<dbReference type="Proteomes" id="UP001596540">
    <property type="component" value="Unassembled WGS sequence"/>
</dbReference>
<dbReference type="CDD" id="cd16428">
    <property type="entry name" value="TcpC_C"/>
    <property type="match status" value="1"/>
</dbReference>
<dbReference type="Gene3D" id="3.10.450.540">
    <property type="match status" value="1"/>
</dbReference>
<organism evidence="3 4">
    <name type="scientific">Marinactinospora rubrisoli</name>
    <dbReference type="NCBI Taxonomy" id="2715399"/>
    <lineage>
        <taxon>Bacteria</taxon>
        <taxon>Bacillati</taxon>
        <taxon>Actinomycetota</taxon>
        <taxon>Actinomycetes</taxon>
        <taxon>Streptosporangiales</taxon>
        <taxon>Nocardiopsidaceae</taxon>
        <taxon>Marinactinospora</taxon>
    </lineage>
</organism>
<keyword evidence="2" id="KW-1133">Transmembrane helix</keyword>
<feature type="compositionally biased region" description="Low complexity" evidence="1">
    <location>
        <begin position="10"/>
        <end position="24"/>
    </location>
</feature>
<proteinExistence type="predicted"/>
<feature type="region of interest" description="Disordered" evidence="1">
    <location>
        <begin position="1"/>
        <end position="45"/>
    </location>
</feature>
<keyword evidence="4" id="KW-1185">Reference proteome</keyword>
<accession>A0ABW2KC79</accession>
<dbReference type="Pfam" id="PF12642">
    <property type="entry name" value="TpcC"/>
    <property type="match status" value="1"/>
</dbReference>
<evidence type="ECO:0000313" key="3">
    <source>
        <dbReference type="EMBL" id="MFC7326779.1"/>
    </source>
</evidence>
<comment type="caution">
    <text evidence="3">The sequence shown here is derived from an EMBL/GenBank/DDBJ whole genome shotgun (WGS) entry which is preliminary data.</text>
</comment>
<keyword evidence="2" id="KW-0472">Membrane</keyword>
<feature type="transmembrane region" description="Helical" evidence="2">
    <location>
        <begin position="50"/>
        <end position="72"/>
    </location>
</feature>